<dbReference type="AlphaFoldDB" id="A0A6J2N5W1"/>
<evidence type="ECO:0000313" key="1">
    <source>
        <dbReference type="Proteomes" id="UP000504628"/>
    </source>
</evidence>
<reference evidence="2" key="1">
    <citation type="submission" date="2025-08" db="UniProtKB">
        <authorList>
            <consortium name="RefSeq"/>
        </authorList>
    </citation>
    <scope>IDENTIFICATION</scope>
    <source>
        <tissue evidence="2">Muscle</tissue>
    </source>
</reference>
<evidence type="ECO:0000313" key="2">
    <source>
        <dbReference type="RefSeq" id="XP_028387246.2"/>
    </source>
</evidence>
<protein>
    <submittedName>
        <fullName evidence="2">Uncharacterized protein C1orf100 homolog</fullName>
    </submittedName>
</protein>
<dbReference type="RefSeq" id="XP_028387246.2">
    <property type="nucleotide sequence ID" value="XM_028531445.2"/>
</dbReference>
<dbReference type="OrthoDB" id="10034627at2759"/>
<keyword evidence="1" id="KW-1185">Reference proteome</keyword>
<dbReference type="PANTHER" id="PTHR31763:SF2">
    <property type="entry name" value="CHROMOSOME 1 OPEN READING FRAME 100"/>
    <property type="match status" value="1"/>
</dbReference>
<dbReference type="PANTHER" id="PTHR31763">
    <property type="entry name" value="HYPOTHETICAL PROTEIN LOC689766"/>
    <property type="match status" value="1"/>
</dbReference>
<gene>
    <name evidence="2" type="primary">C15H1orf100</name>
</gene>
<name>A0A6J2N5W1_9CHIR</name>
<accession>A0A6J2N5W1</accession>
<dbReference type="InterPro" id="IPR037668">
    <property type="entry name" value="SPMIP3"/>
</dbReference>
<dbReference type="GeneID" id="114512485"/>
<dbReference type="Pfam" id="PF17670">
    <property type="entry name" value="DUF5530"/>
    <property type="match status" value="1"/>
</dbReference>
<dbReference type="CTD" id="200159"/>
<proteinExistence type="predicted"/>
<dbReference type="Proteomes" id="UP000504628">
    <property type="component" value="Chromosome 15"/>
</dbReference>
<sequence length="217" mass="25294">MCIHLPCEPSLFPPRISFIMSAIKLRKFLDHRPAIPPSVFVARQGKDVRGCLPGQLARVHWDYSVTTSPRPFTDWAIPPETEDQCQPQLDQQTLIQYICFRRYSEPAESWYKKSTYQRDYCLPFYNIDWDQKLATVSQNPQPLLESLPEFYCREEGRRWSEDFQTRRGIGAPLASLGDFWTKLMMAELLLISVCIHSAATLKYLHTLHILCRLSWPA</sequence>
<dbReference type="InParanoid" id="A0A6J2N5W1"/>
<dbReference type="KEGG" id="pdic:114512485"/>
<organism evidence="1 2">
    <name type="scientific">Phyllostomus discolor</name>
    <name type="common">pale spear-nosed bat</name>
    <dbReference type="NCBI Taxonomy" id="89673"/>
    <lineage>
        <taxon>Eukaryota</taxon>
        <taxon>Metazoa</taxon>
        <taxon>Chordata</taxon>
        <taxon>Craniata</taxon>
        <taxon>Vertebrata</taxon>
        <taxon>Euteleostomi</taxon>
        <taxon>Mammalia</taxon>
        <taxon>Eutheria</taxon>
        <taxon>Laurasiatheria</taxon>
        <taxon>Chiroptera</taxon>
        <taxon>Yangochiroptera</taxon>
        <taxon>Phyllostomidae</taxon>
        <taxon>Phyllostominae</taxon>
        <taxon>Phyllostomus</taxon>
    </lineage>
</organism>